<evidence type="ECO:0000256" key="7">
    <source>
        <dbReference type="SAM" id="Phobius"/>
    </source>
</evidence>
<feature type="transmembrane region" description="Helical" evidence="7">
    <location>
        <begin position="94"/>
        <end position="116"/>
    </location>
</feature>
<dbReference type="GO" id="GO:0005886">
    <property type="term" value="C:plasma membrane"/>
    <property type="evidence" value="ECO:0007669"/>
    <property type="project" value="TreeGrafter"/>
</dbReference>
<dbReference type="PANTHER" id="PTHR23502:SF132">
    <property type="entry name" value="POLYAMINE TRANSPORTER 2-RELATED"/>
    <property type="match status" value="1"/>
</dbReference>
<dbReference type="Pfam" id="PF07690">
    <property type="entry name" value="MFS_1"/>
    <property type="match status" value="1"/>
</dbReference>
<dbReference type="InterPro" id="IPR011701">
    <property type="entry name" value="MFS"/>
</dbReference>
<evidence type="ECO:0000256" key="1">
    <source>
        <dbReference type="ARBA" id="ARBA00004141"/>
    </source>
</evidence>
<keyword evidence="3 7" id="KW-0812">Transmembrane</keyword>
<evidence type="ECO:0000256" key="2">
    <source>
        <dbReference type="ARBA" id="ARBA00022448"/>
    </source>
</evidence>
<evidence type="ECO:0000259" key="8">
    <source>
        <dbReference type="PROSITE" id="PS50850"/>
    </source>
</evidence>
<proteinExistence type="predicted"/>
<dbReference type="Proteomes" id="UP000235672">
    <property type="component" value="Unassembled WGS sequence"/>
</dbReference>
<dbReference type="STRING" id="1745343.A0A2J6QED4"/>
<dbReference type="InterPro" id="IPR020846">
    <property type="entry name" value="MFS_dom"/>
</dbReference>
<keyword evidence="2" id="KW-0813">Transport</keyword>
<accession>A0A2J6QED4</accession>
<gene>
    <name evidence="9" type="ORF">NA56DRAFT_566790</name>
</gene>
<keyword evidence="5 7" id="KW-0472">Membrane</keyword>
<dbReference type="PROSITE" id="PS50850">
    <property type="entry name" value="MFS"/>
    <property type="match status" value="1"/>
</dbReference>
<feature type="transmembrane region" description="Helical" evidence="7">
    <location>
        <begin position="214"/>
        <end position="234"/>
    </location>
</feature>
<dbReference type="InterPro" id="IPR036259">
    <property type="entry name" value="MFS_trans_sf"/>
</dbReference>
<feature type="transmembrane region" description="Helical" evidence="7">
    <location>
        <begin position="443"/>
        <end position="465"/>
    </location>
</feature>
<dbReference type="GO" id="GO:0022857">
    <property type="term" value="F:transmembrane transporter activity"/>
    <property type="evidence" value="ECO:0007669"/>
    <property type="project" value="InterPro"/>
</dbReference>
<dbReference type="SUPFAM" id="SSF103473">
    <property type="entry name" value="MFS general substrate transporter"/>
    <property type="match status" value="1"/>
</dbReference>
<evidence type="ECO:0000313" key="10">
    <source>
        <dbReference type="Proteomes" id="UP000235672"/>
    </source>
</evidence>
<keyword evidence="4 7" id="KW-1133">Transmembrane helix</keyword>
<dbReference type="AlphaFoldDB" id="A0A2J6QED4"/>
<feature type="transmembrane region" description="Helical" evidence="7">
    <location>
        <begin position="405"/>
        <end position="431"/>
    </location>
</feature>
<evidence type="ECO:0000256" key="5">
    <source>
        <dbReference type="ARBA" id="ARBA00023136"/>
    </source>
</evidence>
<sequence>MEEVKEAPVAPSIEQVNDSDEPRTPELKQDHGVTLIPRPSDDPRDPLNWPMSKKIGIVAVLCLAVFSGFVAPLAGQLNVKSQSLLYKQSTTHIAWQNSAASAGFATGGFFFAPVSFKLGRSSVIFWTLIACLLTQVWGALMTHKNQFNSFIVSRFFSGFFGGVTGVLGPRVLVDLFFLHQRGRAFTAFHWCLNFGSVAGPTLSAYISSNRSWTLEFWWTVGLLGFTIICCLLFMHETSWVREADAVNSPAPENFFANRIATFFPGTKVTPKSTARQTAHIAAIPFLVLVSPVMLIMSVFTLISFGFYIAMNALTPVFLQKPVKIGGYGFSTTDNANFSFVHWIGIIIALIYGHFVSDRLPLAICARNGGVWKPEYRLHALWIPALLFNPIGLGLFGAALEYHLHWIVIAVGQVFVTFGSLALIPITVNYICECFVSHPAEASITANMLRLVFGLSVAFYINQWVADVDVGWTYGMMAFFDILSFGFIGLLMWKGHQIREWTIGGLSDTEEGEKVIETTRLTES</sequence>
<evidence type="ECO:0000256" key="4">
    <source>
        <dbReference type="ARBA" id="ARBA00022989"/>
    </source>
</evidence>
<reference evidence="9 10" key="1">
    <citation type="submission" date="2016-05" db="EMBL/GenBank/DDBJ databases">
        <title>A degradative enzymes factory behind the ericoid mycorrhizal symbiosis.</title>
        <authorList>
            <consortium name="DOE Joint Genome Institute"/>
            <person name="Martino E."/>
            <person name="Morin E."/>
            <person name="Grelet G."/>
            <person name="Kuo A."/>
            <person name="Kohler A."/>
            <person name="Daghino S."/>
            <person name="Barry K."/>
            <person name="Choi C."/>
            <person name="Cichocki N."/>
            <person name="Clum A."/>
            <person name="Copeland A."/>
            <person name="Hainaut M."/>
            <person name="Haridas S."/>
            <person name="Labutti K."/>
            <person name="Lindquist E."/>
            <person name="Lipzen A."/>
            <person name="Khouja H.-R."/>
            <person name="Murat C."/>
            <person name="Ohm R."/>
            <person name="Olson A."/>
            <person name="Spatafora J."/>
            <person name="Veneault-Fourrey C."/>
            <person name="Henrissat B."/>
            <person name="Grigoriev I."/>
            <person name="Martin F."/>
            <person name="Perotto S."/>
        </authorList>
    </citation>
    <scope>NUCLEOTIDE SEQUENCE [LARGE SCALE GENOMIC DNA]</scope>
    <source>
        <strain evidence="9 10">UAMH 7357</strain>
    </source>
</reference>
<organism evidence="9 10">
    <name type="scientific">Hyaloscypha hepaticicola</name>
    <dbReference type="NCBI Taxonomy" id="2082293"/>
    <lineage>
        <taxon>Eukaryota</taxon>
        <taxon>Fungi</taxon>
        <taxon>Dikarya</taxon>
        <taxon>Ascomycota</taxon>
        <taxon>Pezizomycotina</taxon>
        <taxon>Leotiomycetes</taxon>
        <taxon>Helotiales</taxon>
        <taxon>Hyaloscyphaceae</taxon>
        <taxon>Hyaloscypha</taxon>
    </lineage>
</organism>
<feature type="transmembrane region" description="Helical" evidence="7">
    <location>
        <begin position="471"/>
        <end position="492"/>
    </location>
</feature>
<feature type="domain" description="Major facilitator superfamily (MFS) profile" evidence="8">
    <location>
        <begin position="56"/>
        <end position="495"/>
    </location>
</feature>
<feature type="transmembrane region" description="Helical" evidence="7">
    <location>
        <begin position="155"/>
        <end position="178"/>
    </location>
</feature>
<feature type="transmembrane region" description="Helical" evidence="7">
    <location>
        <begin position="377"/>
        <end position="399"/>
    </location>
</feature>
<dbReference type="EMBL" id="KZ613472">
    <property type="protein sequence ID" value="PMD24620.1"/>
    <property type="molecule type" value="Genomic_DNA"/>
</dbReference>
<evidence type="ECO:0000256" key="6">
    <source>
        <dbReference type="SAM" id="MobiDB-lite"/>
    </source>
</evidence>
<feature type="transmembrane region" description="Helical" evidence="7">
    <location>
        <begin position="190"/>
        <end position="208"/>
    </location>
</feature>
<comment type="subcellular location">
    <subcellularLocation>
        <location evidence="1">Membrane</location>
        <topology evidence="1">Multi-pass membrane protein</topology>
    </subcellularLocation>
</comment>
<feature type="transmembrane region" description="Helical" evidence="7">
    <location>
        <begin position="123"/>
        <end position="143"/>
    </location>
</feature>
<feature type="transmembrane region" description="Helical" evidence="7">
    <location>
        <begin position="55"/>
        <end position="74"/>
    </location>
</feature>
<evidence type="ECO:0000313" key="9">
    <source>
        <dbReference type="EMBL" id="PMD24620.1"/>
    </source>
</evidence>
<keyword evidence="10" id="KW-1185">Reference proteome</keyword>
<feature type="transmembrane region" description="Helical" evidence="7">
    <location>
        <begin position="285"/>
        <end position="310"/>
    </location>
</feature>
<evidence type="ECO:0000256" key="3">
    <source>
        <dbReference type="ARBA" id="ARBA00022692"/>
    </source>
</evidence>
<dbReference type="OrthoDB" id="2533084at2759"/>
<feature type="transmembrane region" description="Helical" evidence="7">
    <location>
        <begin position="339"/>
        <end position="356"/>
    </location>
</feature>
<protein>
    <submittedName>
        <fullName evidence="9">MFS multidrug transporter-like protein</fullName>
    </submittedName>
</protein>
<dbReference type="Gene3D" id="1.20.1250.20">
    <property type="entry name" value="MFS general substrate transporter like domains"/>
    <property type="match status" value="1"/>
</dbReference>
<feature type="compositionally biased region" description="Basic and acidic residues" evidence="6">
    <location>
        <begin position="20"/>
        <end position="31"/>
    </location>
</feature>
<dbReference type="PANTHER" id="PTHR23502">
    <property type="entry name" value="MAJOR FACILITATOR SUPERFAMILY"/>
    <property type="match status" value="1"/>
</dbReference>
<feature type="region of interest" description="Disordered" evidence="6">
    <location>
        <begin position="1"/>
        <end position="44"/>
    </location>
</feature>
<name>A0A2J6QED4_9HELO</name>